<sequence>MAKLKFSSQVISHGDEEWSQYLESLGITSTTAVKLVTEAALLGSAIEGGVSPELVVLSDGARQFAILVHALCWVHMERGIRRLPGATAQHRQDIAEVTSDLWDYYQELKAYQQQPTPGERERLDRRFDEIFGRRYPEH</sequence>
<protein>
    <recommendedName>
        <fullName evidence="3">Transposase</fullName>
    </recommendedName>
</protein>
<proteinExistence type="predicted"/>
<organism evidence="1 2">
    <name type="scientific">Microcystis aeruginosa PCC 9717</name>
    <dbReference type="NCBI Taxonomy" id="1160286"/>
    <lineage>
        <taxon>Bacteria</taxon>
        <taxon>Bacillati</taxon>
        <taxon>Cyanobacteriota</taxon>
        <taxon>Cyanophyceae</taxon>
        <taxon>Oscillatoriophycideae</taxon>
        <taxon>Chroococcales</taxon>
        <taxon>Microcystaceae</taxon>
        <taxon>Microcystis</taxon>
    </lineage>
</organism>
<dbReference type="HOGENOM" id="CLU_1852914_0_0_3"/>
<evidence type="ECO:0000313" key="2">
    <source>
        <dbReference type="Proteomes" id="UP000003172"/>
    </source>
</evidence>
<dbReference type="Proteomes" id="UP000003172">
    <property type="component" value="Unassembled WGS sequence"/>
</dbReference>
<dbReference type="AlphaFoldDB" id="I4FXH8"/>
<evidence type="ECO:0008006" key="3">
    <source>
        <dbReference type="Google" id="ProtNLM"/>
    </source>
</evidence>
<comment type="caution">
    <text evidence="1">The sequence shown here is derived from an EMBL/GenBank/DDBJ whole genome shotgun (WGS) entry which is preliminary data.</text>
</comment>
<evidence type="ECO:0000313" key="1">
    <source>
        <dbReference type="EMBL" id="CCI00389.1"/>
    </source>
</evidence>
<name>I4FXH8_MICAE</name>
<gene>
    <name evidence="1" type="ORF">MICAB_8040001</name>
</gene>
<dbReference type="EMBL" id="CAII01000784">
    <property type="protein sequence ID" value="CCI00389.1"/>
    <property type="molecule type" value="Genomic_DNA"/>
</dbReference>
<accession>I4FXH8</accession>
<reference evidence="1 2" key="1">
    <citation type="submission" date="2012-04" db="EMBL/GenBank/DDBJ databases">
        <authorList>
            <person name="Genoscope - CEA"/>
        </authorList>
    </citation>
    <scope>NUCLEOTIDE SEQUENCE [LARGE SCALE GENOMIC DNA]</scope>
    <source>
        <strain evidence="1 2">9717</strain>
    </source>
</reference>